<feature type="transmembrane region" description="Helical" evidence="1">
    <location>
        <begin position="401"/>
        <end position="419"/>
    </location>
</feature>
<feature type="transmembrane region" description="Helical" evidence="1">
    <location>
        <begin position="439"/>
        <end position="460"/>
    </location>
</feature>
<keyword evidence="3" id="KW-1185">Reference proteome</keyword>
<name>A0AAE3GZW3_9CYAN</name>
<comment type="caution">
    <text evidence="2">The sequence shown here is derived from an EMBL/GenBank/DDBJ whole genome shotgun (WGS) entry which is preliminary data.</text>
</comment>
<reference evidence="2" key="1">
    <citation type="submission" date="2022-06" db="EMBL/GenBank/DDBJ databases">
        <title>New cyanobacteria of genus Symplocastrum in benthos of Lake Baikal.</title>
        <authorList>
            <person name="Sorokovikova E."/>
            <person name="Tikhonova I."/>
            <person name="Krasnopeev A."/>
            <person name="Evseev P."/>
            <person name="Gladkikh A."/>
            <person name="Belykh O."/>
        </authorList>
    </citation>
    <scope>NUCLEOTIDE SEQUENCE</scope>
    <source>
        <strain evidence="2">BBK-W-15</strain>
    </source>
</reference>
<organism evidence="2 3">
    <name type="scientific">Limnofasciculus baicalensis BBK-W-15</name>
    <dbReference type="NCBI Taxonomy" id="2699891"/>
    <lineage>
        <taxon>Bacteria</taxon>
        <taxon>Bacillati</taxon>
        <taxon>Cyanobacteriota</taxon>
        <taxon>Cyanophyceae</taxon>
        <taxon>Coleofasciculales</taxon>
        <taxon>Coleofasciculaceae</taxon>
        <taxon>Limnofasciculus</taxon>
        <taxon>Limnofasciculus baicalensis</taxon>
    </lineage>
</organism>
<protein>
    <submittedName>
        <fullName evidence="2">Uncharacterized protein</fullName>
    </submittedName>
</protein>
<dbReference type="Proteomes" id="UP001204953">
    <property type="component" value="Unassembled WGS sequence"/>
</dbReference>
<keyword evidence="1" id="KW-1133">Transmembrane helix</keyword>
<dbReference type="AlphaFoldDB" id="A0AAE3GZW3"/>
<evidence type="ECO:0000313" key="3">
    <source>
        <dbReference type="Proteomes" id="UP001204953"/>
    </source>
</evidence>
<dbReference type="RefSeq" id="WP_254014410.1">
    <property type="nucleotide sequence ID" value="NZ_JAMZMM010000375.1"/>
</dbReference>
<dbReference type="EMBL" id="JAMZMM010000375">
    <property type="protein sequence ID" value="MCP2731677.1"/>
    <property type="molecule type" value="Genomic_DNA"/>
</dbReference>
<gene>
    <name evidence="2" type="ORF">NJ959_24925</name>
</gene>
<keyword evidence="1" id="KW-0472">Membrane</keyword>
<evidence type="ECO:0000313" key="2">
    <source>
        <dbReference type="EMBL" id="MCP2731677.1"/>
    </source>
</evidence>
<accession>A0AAE3GZW3</accession>
<sequence length="466" mass="54357">MPDTIIYPTINLYLYDLKEGLGEDDNKITQNSQEFCKKLSGNLDEKTLTNKYQHTDADIIQLLDTQYHQFPPPLDGWYYPLQIGDTYALQVNYSGKLNPNRKYNDDVQDIDDKPFLHLKQEIIEKIAHQTGSIGQTWVLSAKLTTSKTDSDIEKIAQECYSQILSNYNWRLDLIGKGTLLGGTLFQLWYRPENHGLNGKEFWDKFRQESYHVLIWLFPENQTPEEMRDNLQILYYDFLRLFQYRHKIIWAYYQSRYHKLLLKKEYIDIQPAIRSIRELTETGKSNRVNLSQLQKTLNDHLINLSDYALALNYLENQGRTIEVNLKNYEDRIHDMIRKYPGSDLEVIDKFSSEIYGKKYHRQVVSDCQNFQPGLTLLENMNSTIQGIIDLEQTKSDRALDDTIAIAGIGLSLSGLTATAISVQQPPPSSYHNFSFLTSPVFVLSFLPSAPFLIILLYRLFLSRKFRR</sequence>
<proteinExistence type="predicted"/>
<keyword evidence="1" id="KW-0812">Transmembrane</keyword>
<evidence type="ECO:0000256" key="1">
    <source>
        <dbReference type="SAM" id="Phobius"/>
    </source>
</evidence>